<dbReference type="InterPro" id="IPR045865">
    <property type="entry name" value="ACT-like_dom_sf"/>
</dbReference>
<dbReference type="PIRSF" id="PIRSF000098">
    <property type="entry name" value="Homoser_dehydrog"/>
    <property type="match status" value="1"/>
</dbReference>
<dbReference type="Gene3D" id="3.30.360.10">
    <property type="entry name" value="Dihydrodipicolinate Reductase, domain 2"/>
    <property type="match status" value="1"/>
</dbReference>
<proteinExistence type="inferred from homology"/>
<dbReference type="KEGG" id="phb:HYN04_06370"/>
<dbReference type="Gene3D" id="3.30.70.260">
    <property type="match status" value="1"/>
</dbReference>
<dbReference type="EMBL" id="CP029479">
    <property type="protein sequence ID" value="AWM77422.1"/>
    <property type="molecule type" value="Genomic_DNA"/>
</dbReference>
<dbReference type="InterPro" id="IPR005106">
    <property type="entry name" value="Asp/hSer_DH_NAD-bd"/>
</dbReference>
<feature type="binding site" evidence="12">
    <location>
        <begin position="15"/>
        <end position="22"/>
    </location>
    <ligand>
        <name>NADP(+)</name>
        <dbReference type="ChEBI" id="CHEBI:58349"/>
    </ligand>
</feature>
<dbReference type="Pfam" id="PF00742">
    <property type="entry name" value="Homoserine_dh"/>
    <property type="match status" value="1"/>
</dbReference>
<dbReference type="GO" id="GO:0050661">
    <property type="term" value="F:NADP binding"/>
    <property type="evidence" value="ECO:0007669"/>
    <property type="project" value="InterPro"/>
</dbReference>
<dbReference type="AlphaFoldDB" id="A0A2Z3HQ99"/>
<dbReference type="CDD" id="cd04881">
    <property type="entry name" value="ACT_HSDH-Hom"/>
    <property type="match status" value="1"/>
</dbReference>
<evidence type="ECO:0000256" key="12">
    <source>
        <dbReference type="PIRSR" id="PIRSR000098-2"/>
    </source>
</evidence>
<dbReference type="PANTHER" id="PTHR43331">
    <property type="entry name" value="HOMOSERINE DEHYDROGENASE"/>
    <property type="match status" value="1"/>
</dbReference>
<dbReference type="FunFam" id="3.30.360.10:FF:000005">
    <property type="entry name" value="Homoserine dehydrogenase"/>
    <property type="match status" value="1"/>
</dbReference>
<sequence length="433" mass="44047">MSQKDAHRTWRIGVAGLGTVGGGLLGFLEVRPQYAPAGGRAVVTGVSARSRSRPRTVDISNLAWFDDPVALAQSPDIDIFVELVGGSDGPAKAAVEAALQAGKAVVTANKALIAEHGAELAALAEAKGVPLLFEAAVMGGVPAVKTVREALVGEDIRSLSGILNGTCNYILTEMESAGSAFADVLAEAQRLGYAEADPTMDVGGFDAAHKITILAALAFGGAPNYAAAEVEGIAAVDLLDIRLAGDLGYRVKLIASAERAGEGARVRVRPFLVRKDHPIAQANGALNALFIEGERIGRIFLQGPGAGAGPTAAAVAADIADVMTGAVRPVFQGPAAGLSPCAPSAGSAAAGRAYIRVMVRDEPGVLAAVSEELAEAGVSIESFLQKPPGEAPGVPIVMTTHAVAEAVLEAAVARIGRLPSVLEPPRLLHIAGI</sequence>
<dbReference type="SUPFAM" id="SSF51735">
    <property type="entry name" value="NAD(P)-binding Rossmann-fold domains"/>
    <property type="match status" value="1"/>
</dbReference>
<evidence type="ECO:0000256" key="5">
    <source>
        <dbReference type="ARBA" id="ARBA00013376"/>
    </source>
</evidence>
<keyword evidence="8 12" id="KW-0521">NADP</keyword>
<gene>
    <name evidence="15" type="ORF">HYN04_06370</name>
</gene>
<keyword evidence="6" id="KW-0028">Amino-acid biosynthesis</keyword>
<dbReference type="GO" id="GO:0009086">
    <property type="term" value="P:methionine biosynthetic process"/>
    <property type="evidence" value="ECO:0007669"/>
    <property type="project" value="UniProtKB-KW"/>
</dbReference>
<dbReference type="PROSITE" id="PS51671">
    <property type="entry name" value="ACT"/>
    <property type="match status" value="1"/>
</dbReference>
<evidence type="ECO:0000259" key="14">
    <source>
        <dbReference type="PROSITE" id="PS51671"/>
    </source>
</evidence>
<evidence type="ECO:0000313" key="15">
    <source>
        <dbReference type="EMBL" id="AWM77422.1"/>
    </source>
</evidence>
<keyword evidence="16" id="KW-1185">Reference proteome</keyword>
<feature type="active site" description="Proton donor" evidence="11">
    <location>
        <position position="210"/>
    </location>
</feature>
<dbReference type="InterPro" id="IPR016204">
    <property type="entry name" value="HDH"/>
</dbReference>
<dbReference type="OrthoDB" id="9808167at2"/>
<evidence type="ECO:0000256" key="2">
    <source>
        <dbReference type="ARBA" id="ARBA00005062"/>
    </source>
</evidence>
<evidence type="ECO:0000256" key="8">
    <source>
        <dbReference type="ARBA" id="ARBA00022857"/>
    </source>
</evidence>
<dbReference type="InterPro" id="IPR019811">
    <property type="entry name" value="HDH_CS"/>
</dbReference>
<feature type="domain" description="ACT" evidence="14">
    <location>
        <begin position="354"/>
        <end position="429"/>
    </location>
</feature>
<dbReference type="NCBIfam" id="NF004976">
    <property type="entry name" value="PRK06349.1"/>
    <property type="match status" value="1"/>
</dbReference>
<feature type="binding site" evidence="12">
    <location>
        <position position="195"/>
    </location>
    <ligand>
        <name>L-homoserine</name>
        <dbReference type="ChEBI" id="CHEBI:57476"/>
    </ligand>
</feature>
<dbReference type="UniPathway" id="UPA00051">
    <property type="reaction ID" value="UER00465"/>
</dbReference>
<evidence type="ECO:0000256" key="6">
    <source>
        <dbReference type="ARBA" id="ARBA00022605"/>
    </source>
</evidence>
<feature type="binding site" evidence="12">
    <location>
        <position position="110"/>
    </location>
    <ligand>
        <name>NADPH</name>
        <dbReference type="ChEBI" id="CHEBI:57783"/>
    </ligand>
</feature>
<dbReference type="PROSITE" id="PS01042">
    <property type="entry name" value="HOMOSER_DHGENASE"/>
    <property type="match status" value="1"/>
</dbReference>
<dbReference type="PANTHER" id="PTHR43331:SF1">
    <property type="entry name" value="HOMOSERINE DEHYDROGENASE"/>
    <property type="match status" value="1"/>
</dbReference>
<dbReference type="GO" id="GO:0009088">
    <property type="term" value="P:threonine biosynthetic process"/>
    <property type="evidence" value="ECO:0007669"/>
    <property type="project" value="UniProtKB-UniPathway"/>
</dbReference>
<evidence type="ECO:0000256" key="3">
    <source>
        <dbReference type="ARBA" id="ARBA00006753"/>
    </source>
</evidence>
<dbReference type="Pfam" id="PF01842">
    <property type="entry name" value="ACT"/>
    <property type="match status" value="1"/>
</dbReference>
<dbReference type="Proteomes" id="UP000247763">
    <property type="component" value="Chromosome"/>
</dbReference>
<dbReference type="Pfam" id="PF03447">
    <property type="entry name" value="NAD_binding_3"/>
    <property type="match status" value="1"/>
</dbReference>
<dbReference type="UniPathway" id="UPA00050">
    <property type="reaction ID" value="UER00063"/>
</dbReference>
<evidence type="ECO:0000256" key="4">
    <source>
        <dbReference type="ARBA" id="ARBA00013213"/>
    </source>
</evidence>
<evidence type="ECO:0000313" key="16">
    <source>
        <dbReference type="Proteomes" id="UP000247763"/>
    </source>
</evidence>
<dbReference type="SUPFAM" id="SSF55347">
    <property type="entry name" value="Glyceraldehyde-3-phosphate dehydrogenase-like, C-terminal domain"/>
    <property type="match status" value="1"/>
</dbReference>
<keyword evidence="10" id="KW-0486">Methionine biosynthesis</keyword>
<dbReference type="SUPFAM" id="SSF55021">
    <property type="entry name" value="ACT-like"/>
    <property type="match status" value="1"/>
</dbReference>
<dbReference type="RefSeq" id="WP_110449989.1">
    <property type="nucleotide sequence ID" value="NZ_CP029479.1"/>
</dbReference>
<name>A0A2Z3HQ99_9CAUL</name>
<dbReference type="InterPro" id="IPR002912">
    <property type="entry name" value="ACT_dom"/>
</dbReference>
<organism evidence="15 16">
    <name type="scientific">Phenylobacterium parvum</name>
    <dbReference type="NCBI Taxonomy" id="2201350"/>
    <lineage>
        <taxon>Bacteria</taxon>
        <taxon>Pseudomonadati</taxon>
        <taxon>Pseudomonadota</taxon>
        <taxon>Alphaproteobacteria</taxon>
        <taxon>Caulobacterales</taxon>
        <taxon>Caulobacteraceae</taxon>
        <taxon>Phenylobacterium</taxon>
    </lineage>
</organism>
<dbReference type="Gene3D" id="3.40.50.720">
    <property type="entry name" value="NAD(P)-binding Rossmann-like Domain"/>
    <property type="match status" value="1"/>
</dbReference>
<evidence type="ECO:0000256" key="10">
    <source>
        <dbReference type="ARBA" id="ARBA00023167"/>
    </source>
</evidence>
<evidence type="ECO:0000256" key="7">
    <source>
        <dbReference type="ARBA" id="ARBA00022697"/>
    </source>
</evidence>
<dbReference type="InterPro" id="IPR001342">
    <property type="entry name" value="HDH_cat"/>
</dbReference>
<keyword evidence="9" id="KW-0560">Oxidoreductase</keyword>
<evidence type="ECO:0000256" key="13">
    <source>
        <dbReference type="RuleBase" id="RU004171"/>
    </source>
</evidence>
<dbReference type="InterPro" id="IPR036291">
    <property type="entry name" value="NAD(P)-bd_dom_sf"/>
</dbReference>
<keyword evidence="7" id="KW-0791">Threonine biosynthesis</keyword>
<comment type="pathway">
    <text evidence="1">Amino-acid biosynthesis; L-threonine biosynthesis; L-threonine from L-aspartate: step 3/5.</text>
</comment>
<evidence type="ECO:0000256" key="9">
    <source>
        <dbReference type="ARBA" id="ARBA00023002"/>
    </source>
</evidence>
<accession>A0A2Z3HQ99</accession>
<dbReference type="GO" id="GO:0004412">
    <property type="term" value="F:homoserine dehydrogenase activity"/>
    <property type="evidence" value="ECO:0007669"/>
    <property type="project" value="UniProtKB-EC"/>
</dbReference>
<dbReference type="EC" id="1.1.1.3" evidence="4"/>
<comment type="pathway">
    <text evidence="2">Amino-acid biosynthesis; L-methionine biosynthesis via de novo pathway; L-homoserine from L-aspartate: step 3/3.</text>
</comment>
<protein>
    <recommendedName>
        <fullName evidence="5">Homoserine dehydrogenase</fullName>
        <ecNumber evidence="4">1.1.1.3</ecNumber>
    </recommendedName>
</protein>
<evidence type="ECO:0000256" key="11">
    <source>
        <dbReference type="PIRSR" id="PIRSR000098-1"/>
    </source>
</evidence>
<reference evidence="16" key="1">
    <citation type="submission" date="2018-05" db="EMBL/GenBank/DDBJ databases">
        <title>Genome sequencing of Phenylobacterium sp. HYN0004.</title>
        <authorList>
            <person name="Yi H."/>
            <person name="Baek C."/>
        </authorList>
    </citation>
    <scope>NUCLEOTIDE SEQUENCE [LARGE SCALE GENOMIC DNA]</scope>
    <source>
        <strain evidence="16">HYN0004</strain>
    </source>
</reference>
<evidence type="ECO:0000256" key="1">
    <source>
        <dbReference type="ARBA" id="ARBA00005056"/>
    </source>
</evidence>
<comment type="similarity">
    <text evidence="3 13">Belongs to the homoserine dehydrogenase family.</text>
</comment>